<sequence length="528" mass="60856">MNTKAPLRKLPIGIQSFEKLRQEGYVYVDKTALVYQLAVLGNPCFLSRPRRFGKSLLLSTFEAYFQGKRELFHGLAIEELEEEWTVRPVLHLSLNAEKYDSVDVLRNLLETQLGVWEELYGSKARANPSLSVRFMSVIRRACEVSGQRVAVLIDEYDKPLLRNFHDTKLQDEFRELLTAFYTVLKDADPYLQFVLITGVTKFAQMGIFGTLNQLQDISYTLDYNTLCGLTHDEITASFGLEINAMAEKQKDTPAGVMERMTRKYDGYRFTGDEEFTPMFNPFSVLNAFQQRTFGNFWFSSGTPTFLVDMLRQTDFDLREMDNLEVLESSLTDDRANIDNPIPMVYQSGYLTIKAYDPEFQLYTLGFPNEEVKYGFLNFAAPFYTPLSENESGFFIGKFVQELRTGDIDAFLTRLRAFFAGIPYQLNAKEERHYQTIFYIVFSLLGQYTRAEVASVRGRADAVVKTADIIYVFEFKLDGTVEEALRQIDDRGYLIPYTADGRRLVKVAVSFDQETRNLGEWCVEREEIK</sequence>
<name>A0AAX3QTC0_PARDI</name>
<protein>
    <submittedName>
        <fullName evidence="2">ATP-binding protein</fullName>
    </submittedName>
</protein>
<dbReference type="EMBL" id="CP120353">
    <property type="protein sequence ID" value="WET64943.1"/>
    <property type="molecule type" value="Genomic_DNA"/>
</dbReference>
<evidence type="ECO:0000259" key="1">
    <source>
        <dbReference type="Pfam" id="PF09820"/>
    </source>
</evidence>
<reference evidence="2" key="1">
    <citation type="submission" date="2023-03" db="EMBL/GenBank/DDBJ databases">
        <title>Parabacteroides distasonis, a bacteria resistant against UC.</title>
        <authorList>
            <person name="Dai W."/>
        </authorList>
    </citation>
    <scope>NUCLEOTIDE SEQUENCE</scope>
    <source>
        <strain evidence="2">F1-28</strain>
    </source>
</reference>
<keyword evidence="2" id="KW-0547">Nucleotide-binding</keyword>
<proteinExistence type="predicted"/>
<dbReference type="SUPFAM" id="SSF52540">
    <property type="entry name" value="P-loop containing nucleoside triphosphate hydrolases"/>
    <property type="match status" value="1"/>
</dbReference>
<dbReference type="Pfam" id="PF09820">
    <property type="entry name" value="AAA-ATPase_like"/>
    <property type="match status" value="1"/>
</dbReference>
<dbReference type="PANTHER" id="PTHR34825:SF1">
    <property type="entry name" value="AAA-ATPASE-LIKE DOMAIN-CONTAINING PROTEIN"/>
    <property type="match status" value="1"/>
</dbReference>
<dbReference type="InterPro" id="IPR012547">
    <property type="entry name" value="PDDEXK_9"/>
</dbReference>
<dbReference type="InterPro" id="IPR018631">
    <property type="entry name" value="AAA-ATPase-like_dom"/>
</dbReference>
<keyword evidence="2" id="KW-0067">ATP-binding</keyword>
<feature type="domain" description="AAA-ATPase-like" evidence="1">
    <location>
        <begin position="11"/>
        <end position="208"/>
    </location>
</feature>
<dbReference type="InterPro" id="IPR027417">
    <property type="entry name" value="P-loop_NTPase"/>
</dbReference>
<dbReference type="RefSeq" id="WP_122144129.1">
    <property type="nucleotide sequence ID" value="NZ_CP120353.1"/>
</dbReference>
<dbReference type="Pfam" id="PF08011">
    <property type="entry name" value="PDDEXK_9"/>
    <property type="match status" value="1"/>
</dbReference>
<accession>A0AAX3QTC0</accession>
<gene>
    <name evidence="2" type="ORF">P2T59_02925</name>
</gene>
<evidence type="ECO:0000313" key="3">
    <source>
        <dbReference type="Proteomes" id="UP001221009"/>
    </source>
</evidence>
<dbReference type="PANTHER" id="PTHR34825">
    <property type="entry name" value="CONSERVED PROTEIN, WITH A WEAK D-GALACTARATE DEHYDRATASE/ALTRONATE HYDROLASE DOMAIN"/>
    <property type="match status" value="1"/>
</dbReference>
<evidence type="ECO:0000313" key="2">
    <source>
        <dbReference type="EMBL" id="WET64943.1"/>
    </source>
</evidence>
<organism evidence="2 3">
    <name type="scientific">Parabacteroides distasonis</name>
    <dbReference type="NCBI Taxonomy" id="823"/>
    <lineage>
        <taxon>Bacteria</taxon>
        <taxon>Pseudomonadati</taxon>
        <taxon>Bacteroidota</taxon>
        <taxon>Bacteroidia</taxon>
        <taxon>Bacteroidales</taxon>
        <taxon>Tannerellaceae</taxon>
        <taxon>Parabacteroides</taxon>
    </lineage>
</organism>
<dbReference type="AlphaFoldDB" id="A0AAX3QTC0"/>
<dbReference type="Proteomes" id="UP001221009">
    <property type="component" value="Chromosome"/>
</dbReference>
<dbReference type="GO" id="GO:0005524">
    <property type="term" value="F:ATP binding"/>
    <property type="evidence" value="ECO:0007669"/>
    <property type="project" value="UniProtKB-KW"/>
</dbReference>